<reference evidence="1 2" key="1">
    <citation type="journal article" date="2024" name="Ann. Entomol. Soc. Am.">
        <title>Genomic analyses of the southern and eastern yellowjacket wasps (Hymenoptera: Vespidae) reveal evolutionary signatures of social life.</title>
        <authorList>
            <person name="Catto M.A."/>
            <person name="Caine P.B."/>
            <person name="Orr S.E."/>
            <person name="Hunt B.G."/>
            <person name="Goodisman M.A.D."/>
        </authorList>
    </citation>
    <scope>NUCLEOTIDE SEQUENCE [LARGE SCALE GENOMIC DNA]</scope>
    <source>
        <strain evidence="1">232</strain>
        <tissue evidence="1">Head and thorax</tissue>
    </source>
</reference>
<organism evidence="1 2">
    <name type="scientific">Vespula maculifrons</name>
    <name type="common">Eastern yellow jacket</name>
    <name type="synonym">Wasp</name>
    <dbReference type="NCBI Taxonomy" id="7453"/>
    <lineage>
        <taxon>Eukaryota</taxon>
        <taxon>Metazoa</taxon>
        <taxon>Ecdysozoa</taxon>
        <taxon>Arthropoda</taxon>
        <taxon>Hexapoda</taxon>
        <taxon>Insecta</taxon>
        <taxon>Pterygota</taxon>
        <taxon>Neoptera</taxon>
        <taxon>Endopterygota</taxon>
        <taxon>Hymenoptera</taxon>
        <taxon>Apocrita</taxon>
        <taxon>Aculeata</taxon>
        <taxon>Vespoidea</taxon>
        <taxon>Vespidae</taxon>
        <taxon>Vespinae</taxon>
        <taxon>Vespula</taxon>
    </lineage>
</organism>
<evidence type="ECO:0000313" key="1">
    <source>
        <dbReference type="EMBL" id="KAL2738073.1"/>
    </source>
</evidence>
<comment type="caution">
    <text evidence="1">The sequence shown here is derived from an EMBL/GenBank/DDBJ whole genome shotgun (WGS) entry which is preliminary data.</text>
</comment>
<protein>
    <submittedName>
        <fullName evidence="1">Uncharacterized protein</fullName>
    </submittedName>
</protein>
<sequence length="139" mass="15778">MEDLLVGANEVSATIRLCEDIGRGETISATRGSGTFNGRFIRDVKHCGNCLRLIHALLRLELDKKLFLTLYVDGNFIAITYDELASKFLDKFSTKFEATDHFMVLHVFYTVYCHKGLLPLISHVSFRIYFVLTSHSSPD</sequence>
<accession>A0ABD2BZ64</accession>
<name>A0ABD2BZ64_VESMC</name>
<dbReference type="Proteomes" id="UP001607303">
    <property type="component" value="Unassembled WGS sequence"/>
</dbReference>
<evidence type="ECO:0000313" key="2">
    <source>
        <dbReference type="Proteomes" id="UP001607303"/>
    </source>
</evidence>
<dbReference type="EMBL" id="JAYRBN010000063">
    <property type="protein sequence ID" value="KAL2738073.1"/>
    <property type="molecule type" value="Genomic_DNA"/>
</dbReference>
<gene>
    <name evidence="1" type="ORF">V1477_011432</name>
</gene>
<keyword evidence="2" id="KW-1185">Reference proteome</keyword>
<proteinExistence type="predicted"/>
<dbReference type="AlphaFoldDB" id="A0ABD2BZ64"/>